<dbReference type="PANTHER" id="PTHR11371">
    <property type="entry name" value="DEOXYRIBONUCLEASE"/>
    <property type="match status" value="1"/>
</dbReference>
<dbReference type="InterPro" id="IPR016202">
    <property type="entry name" value="DNase_I"/>
</dbReference>
<dbReference type="Gene3D" id="3.60.10.10">
    <property type="entry name" value="Endonuclease/exonuclease/phosphatase"/>
    <property type="match status" value="1"/>
</dbReference>
<evidence type="ECO:0000256" key="3">
    <source>
        <dbReference type="ARBA" id="ARBA00022801"/>
    </source>
</evidence>
<organism evidence="6 7">
    <name type="scientific">Bizionia gelidisalsuginis</name>
    <dbReference type="NCBI Taxonomy" id="291188"/>
    <lineage>
        <taxon>Bacteria</taxon>
        <taxon>Pseudomonadati</taxon>
        <taxon>Bacteroidota</taxon>
        <taxon>Flavobacteriia</taxon>
        <taxon>Flavobacteriales</taxon>
        <taxon>Flavobacteriaceae</taxon>
        <taxon>Bizionia</taxon>
    </lineage>
</organism>
<evidence type="ECO:0000256" key="2">
    <source>
        <dbReference type="ARBA" id="ARBA00022722"/>
    </source>
</evidence>
<dbReference type="CDD" id="cd10283">
    <property type="entry name" value="MnuA_DNase1-like"/>
    <property type="match status" value="1"/>
</dbReference>
<evidence type="ECO:0000259" key="5">
    <source>
        <dbReference type="Pfam" id="PF03372"/>
    </source>
</evidence>
<protein>
    <submittedName>
        <fullName evidence="6">Endonuclease/exonuclease/phosphatase family protein</fullName>
    </submittedName>
</protein>
<dbReference type="InterPro" id="IPR036691">
    <property type="entry name" value="Endo/exonu/phosph_ase_sf"/>
</dbReference>
<sequence>MFKKQILFLLLFSTLFSLPLKSGAYNPLTYSSNLSETSVSTNHLKKIQVASWNIRDLGRSKTPENINQIANILRDFDVVALQEVVAKDPAGAQAVAKIADALNRMGSKWDYQISDPTNSPSVYMSERYAFLWKTSRVTLVGKAYLDKGLEKLCYREPFIATFKTKGESEPFYVVNYHSRKHYDKPEEEIIHFIDYPERLNSNSILIVGDFNINENHTVWDPFYSKGFNSALKNQPTTLKTKCKNGNYLNHSIDNGYFTSGINIIKAGKLDFVKDCKNLELAQEISDHLPIYMELEFN</sequence>
<dbReference type="GO" id="GO:0004519">
    <property type="term" value="F:endonuclease activity"/>
    <property type="evidence" value="ECO:0007669"/>
    <property type="project" value="UniProtKB-KW"/>
</dbReference>
<keyword evidence="4" id="KW-0732">Signal</keyword>
<evidence type="ECO:0000256" key="1">
    <source>
        <dbReference type="ARBA" id="ARBA00007359"/>
    </source>
</evidence>
<dbReference type="RefSeq" id="WP_148381645.1">
    <property type="nucleotide sequence ID" value="NZ_VSKN01000040.1"/>
</dbReference>
<keyword evidence="7" id="KW-1185">Reference proteome</keyword>
<dbReference type="SMART" id="SM00476">
    <property type="entry name" value="DNaseIc"/>
    <property type="match status" value="1"/>
</dbReference>
<dbReference type="SUPFAM" id="SSF56219">
    <property type="entry name" value="DNase I-like"/>
    <property type="match status" value="1"/>
</dbReference>
<feature type="domain" description="Endonuclease/exonuclease/phosphatase" evidence="5">
    <location>
        <begin position="50"/>
        <end position="215"/>
    </location>
</feature>
<dbReference type="InterPro" id="IPR005135">
    <property type="entry name" value="Endo/exonuclease/phosphatase"/>
</dbReference>
<dbReference type="EMBL" id="VSKN01000040">
    <property type="protein sequence ID" value="TYC08155.1"/>
    <property type="molecule type" value="Genomic_DNA"/>
</dbReference>
<comment type="similarity">
    <text evidence="1">Belongs to the DNase I family.</text>
</comment>
<feature type="chain" id="PRO_5047389784" evidence="4">
    <location>
        <begin position="25"/>
        <end position="297"/>
    </location>
</feature>
<comment type="caution">
    <text evidence="6">The sequence shown here is derived from an EMBL/GenBank/DDBJ whole genome shotgun (WGS) entry which is preliminary data.</text>
</comment>
<name>A0ABY3M6Z2_9FLAO</name>
<evidence type="ECO:0000313" key="6">
    <source>
        <dbReference type="EMBL" id="TYC08155.1"/>
    </source>
</evidence>
<dbReference type="PANTHER" id="PTHR11371:SF31">
    <property type="entry name" value="EXTRACELLULAR NUCLEASE"/>
    <property type="match status" value="1"/>
</dbReference>
<dbReference type="Proteomes" id="UP000323621">
    <property type="component" value="Unassembled WGS sequence"/>
</dbReference>
<feature type="signal peptide" evidence="4">
    <location>
        <begin position="1"/>
        <end position="24"/>
    </location>
</feature>
<keyword evidence="3" id="KW-0378">Hydrolase</keyword>
<evidence type="ECO:0000313" key="7">
    <source>
        <dbReference type="Proteomes" id="UP000323621"/>
    </source>
</evidence>
<accession>A0ABY3M6Z2</accession>
<keyword evidence="2" id="KW-0540">Nuclease</keyword>
<reference evidence="6 7" key="1">
    <citation type="submission" date="2019-08" db="EMBL/GenBank/DDBJ databases">
        <title>Genomes of Antarctic Bizionia species.</title>
        <authorList>
            <person name="Bowman J.P."/>
        </authorList>
    </citation>
    <scope>NUCLEOTIDE SEQUENCE [LARGE SCALE GENOMIC DNA]</scope>
    <source>
        <strain evidence="6 7">IC164</strain>
    </source>
</reference>
<keyword evidence="6" id="KW-0255">Endonuclease</keyword>
<gene>
    <name evidence="6" type="ORF">ES677_14635</name>
</gene>
<dbReference type="Pfam" id="PF03372">
    <property type="entry name" value="Exo_endo_phos"/>
    <property type="match status" value="1"/>
</dbReference>
<evidence type="ECO:0000256" key="4">
    <source>
        <dbReference type="SAM" id="SignalP"/>
    </source>
</evidence>
<proteinExistence type="inferred from homology"/>